<keyword evidence="7 12" id="KW-0808">Transferase</keyword>
<keyword evidence="8" id="KW-0949">S-adenosyl-L-methionine</keyword>
<dbReference type="CDD" id="cd02440">
    <property type="entry name" value="AdoMet_MTases"/>
    <property type="match status" value="1"/>
</dbReference>
<proteinExistence type="inferred from homology"/>
<dbReference type="RefSeq" id="WP_068751271.1">
    <property type="nucleotide sequence ID" value="NZ_LR214441.1"/>
</dbReference>
<dbReference type="GO" id="GO:0032259">
    <property type="term" value="P:methylation"/>
    <property type="evidence" value="ECO:0007669"/>
    <property type="project" value="UniProtKB-KW"/>
</dbReference>
<organism evidence="12 13">
    <name type="scientific">Tessaracoccus lapidicaptus</name>
    <dbReference type="NCBI Taxonomy" id="1427523"/>
    <lineage>
        <taxon>Bacteria</taxon>
        <taxon>Bacillati</taxon>
        <taxon>Actinomycetota</taxon>
        <taxon>Actinomycetes</taxon>
        <taxon>Propionibacteriales</taxon>
        <taxon>Propionibacteriaceae</taxon>
        <taxon>Tessaracoccus</taxon>
    </lineage>
</organism>
<dbReference type="PANTHER" id="PTHR11579">
    <property type="entry name" value="PROTEIN-L-ISOASPARTATE O-METHYLTRANSFERASE"/>
    <property type="match status" value="1"/>
</dbReference>
<comment type="similarity">
    <text evidence="2">Belongs to the methyltransferase superfamily. L-isoaspartyl/D-aspartyl protein methyltransferase family.</text>
</comment>
<keyword evidence="5" id="KW-0963">Cytoplasm</keyword>
<protein>
    <recommendedName>
        <fullName evidence="4">Protein-L-isoaspartate O-methyltransferase</fullName>
        <ecNumber evidence="3">2.1.1.77</ecNumber>
    </recommendedName>
    <alternativeName>
        <fullName evidence="11">L-isoaspartyl protein carboxyl methyltransferase</fullName>
    </alternativeName>
    <alternativeName>
        <fullName evidence="9">Protein L-isoaspartyl methyltransferase</fullName>
    </alternativeName>
    <alternativeName>
        <fullName evidence="10">Protein-beta-aspartate methyltransferase</fullName>
    </alternativeName>
</protein>
<evidence type="ECO:0000313" key="12">
    <source>
        <dbReference type="EMBL" id="OCL34589.1"/>
    </source>
</evidence>
<dbReference type="EC" id="2.1.1.77" evidence="3"/>
<dbReference type="EMBL" id="MBQD01000020">
    <property type="protein sequence ID" value="OCL34589.1"/>
    <property type="molecule type" value="Genomic_DNA"/>
</dbReference>
<dbReference type="Pfam" id="PF01135">
    <property type="entry name" value="PCMT"/>
    <property type="match status" value="1"/>
</dbReference>
<evidence type="ECO:0000256" key="7">
    <source>
        <dbReference type="ARBA" id="ARBA00022679"/>
    </source>
</evidence>
<dbReference type="AlphaFoldDB" id="A0A1C0AMW9"/>
<dbReference type="InterPro" id="IPR029063">
    <property type="entry name" value="SAM-dependent_MTases_sf"/>
</dbReference>
<comment type="subcellular location">
    <subcellularLocation>
        <location evidence="1">Cytoplasm</location>
    </subcellularLocation>
</comment>
<dbReference type="GO" id="GO:0005737">
    <property type="term" value="C:cytoplasm"/>
    <property type="evidence" value="ECO:0007669"/>
    <property type="project" value="UniProtKB-SubCell"/>
</dbReference>
<dbReference type="SUPFAM" id="SSF53335">
    <property type="entry name" value="S-adenosyl-L-methionine-dependent methyltransferases"/>
    <property type="match status" value="1"/>
</dbReference>
<evidence type="ECO:0000256" key="1">
    <source>
        <dbReference type="ARBA" id="ARBA00004496"/>
    </source>
</evidence>
<sequence length="187" mass="19982">MDDRFTEAFATAPRADFLTAQQRHNAHIDAPLPIGHGATNSQPSTVLLMLRLLDPHPGDRVLDVGSGSGWTSALLGELVGPTGSVTGVDIVPALVAVGRANLGDRWPWVRIRLARRDVMGWPDGAPYDRILVSADGGSVPRALEDQLAPGGRMVLPAAQEMTIVERSTDGALTRRHAPGLFSFVPLR</sequence>
<gene>
    <name evidence="12" type="ORF">BCR15_02540</name>
</gene>
<evidence type="ECO:0000256" key="6">
    <source>
        <dbReference type="ARBA" id="ARBA00022603"/>
    </source>
</evidence>
<keyword evidence="6 12" id="KW-0489">Methyltransferase</keyword>
<evidence type="ECO:0000256" key="2">
    <source>
        <dbReference type="ARBA" id="ARBA00005369"/>
    </source>
</evidence>
<reference evidence="13" key="1">
    <citation type="submission" date="2016-07" db="EMBL/GenBank/DDBJ databases">
        <authorList>
            <person name="Florea S."/>
            <person name="Webb J.S."/>
            <person name="Jaromczyk J."/>
            <person name="Schardl C.L."/>
        </authorList>
    </citation>
    <scope>NUCLEOTIDE SEQUENCE [LARGE SCALE GENOMIC DNA]</scope>
    <source>
        <strain evidence="13">IPBSL-7</strain>
    </source>
</reference>
<evidence type="ECO:0000256" key="4">
    <source>
        <dbReference type="ARBA" id="ARBA00013346"/>
    </source>
</evidence>
<dbReference type="Proteomes" id="UP000093501">
    <property type="component" value="Unassembled WGS sequence"/>
</dbReference>
<dbReference type="GO" id="GO:0004719">
    <property type="term" value="F:protein-L-isoaspartate (D-aspartate) O-methyltransferase activity"/>
    <property type="evidence" value="ECO:0007669"/>
    <property type="project" value="UniProtKB-EC"/>
</dbReference>
<keyword evidence="13" id="KW-1185">Reference proteome</keyword>
<evidence type="ECO:0000256" key="11">
    <source>
        <dbReference type="ARBA" id="ARBA00031350"/>
    </source>
</evidence>
<dbReference type="InterPro" id="IPR000682">
    <property type="entry name" value="PCMT"/>
</dbReference>
<evidence type="ECO:0000256" key="8">
    <source>
        <dbReference type="ARBA" id="ARBA00022691"/>
    </source>
</evidence>
<dbReference type="PANTHER" id="PTHR11579:SF0">
    <property type="entry name" value="PROTEIN-L-ISOASPARTATE(D-ASPARTATE) O-METHYLTRANSFERASE"/>
    <property type="match status" value="1"/>
</dbReference>
<evidence type="ECO:0000256" key="5">
    <source>
        <dbReference type="ARBA" id="ARBA00022490"/>
    </source>
</evidence>
<evidence type="ECO:0000256" key="10">
    <source>
        <dbReference type="ARBA" id="ARBA00031323"/>
    </source>
</evidence>
<comment type="caution">
    <text evidence="12">The sequence shown here is derived from an EMBL/GenBank/DDBJ whole genome shotgun (WGS) entry which is preliminary data.</text>
</comment>
<name>A0A1C0AMW9_9ACTN</name>
<evidence type="ECO:0000256" key="3">
    <source>
        <dbReference type="ARBA" id="ARBA00011890"/>
    </source>
</evidence>
<accession>A0A1C0AMW9</accession>
<evidence type="ECO:0000313" key="13">
    <source>
        <dbReference type="Proteomes" id="UP000093501"/>
    </source>
</evidence>
<dbReference type="Gene3D" id="3.40.50.150">
    <property type="entry name" value="Vaccinia Virus protein VP39"/>
    <property type="match status" value="1"/>
</dbReference>
<evidence type="ECO:0000256" key="9">
    <source>
        <dbReference type="ARBA" id="ARBA00030757"/>
    </source>
</evidence>